<dbReference type="Proteomes" id="UP000095287">
    <property type="component" value="Unplaced"/>
</dbReference>
<protein>
    <submittedName>
        <fullName evidence="2">Uncharacterized protein</fullName>
    </submittedName>
</protein>
<evidence type="ECO:0000313" key="1">
    <source>
        <dbReference type="Proteomes" id="UP000095287"/>
    </source>
</evidence>
<keyword evidence="1" id="KW-1185">Reference proteome</keyword>
<accession>A0A1I7YM93</accession>
<dbReference type="WBParaSite" id="L893_g17778.t1">
    <property type="protein sequence ID" value="L893_g17778.t1"/>
    <property type="gene ID" value="L893_g17778"/>
</dbReference>
<dbReference type="AlphaFoldDB" id="A0A1I7YM93"/>
<name>A0A1I7YM93_9BILA</name>
<organism evidence="1 2">
    <name type="scientific">Steinernema glaseri</name>
    <dbReference type="NCBI Taxonomy" id="37863"/>
    <lineage>
        <taxon>Eukaryota</taxon>
        <taxon>Metazoa</taxon>
        <taxon>Ecdysozoa</taxon>
        <taxon>Nematoda</taxon>
        <taxon>Chromadorea</taxon>
        <taxon>Rhabditida</taxon>
        <taxon>Tylenchina</taxon>
        <taxon>Panagrolaimomorpha</taxon>
        <taxon>Strongyloidoidea</taxon>
        <taxon>Steinernematidae</taxon>
        <taxon>Steinernema</taxon>
    </lineage>
</organism>
<proteinExistence type="predicted"/>
<evidence type="ECO:0000313" key="2">
    <source>
        <dbReference type="WBParaSite" id="L893_g17778.t1"/>
    </source>
</evidence>
<sequence length="213" mass="24951">MRPRFSSVALRFGQKSDPKEVKAIMTNFILKQLSSRYLVDFGIRSPHMMDINDAIVNFCLSPNCIRLQWMCPVAATIVTQIFQQLVSRNFSPNLIERKFLFFIRKEEILVLAEELHLKSTGSTVTHFTREFNRINPEMVVEMYIRRGGMGTGHVYLFLRKRNDQKMLWVLGSDTTQLLDQLILTNDEEEETKLQNFETALERCLSDNRRLLTR</sequence>
<reference evidence="2" key="1">
    <citation type="submission" date="2016-11" db="UniProtKB">
        <authorList>
            <consortium name="WormBaseParasite"/>
        </authorList>
    </citation>
    <scope>IDENTIFICATION</scope>
</reference>